<reference evidence="1 2" key="1">
    <citation type="journal article" date="2024" name="Plant Biotechnol. J.">
        <title>Genome and CRISPR/Cas9 system of a widespread forest tree (Populus alba) in the world.</title>
        <authorList>
            <person name="Liu Y.J."/>
            <person name="Jiang P.F."/>
            <person name="Han X.M."/>
            <person name="Li X.Y."/>
            <person name="Wang H.M."/>
            <person name="Wang Y.J."/>
            <person name="Wang X.X."/>
            <person name="Zeng Q.Y."/>
        </authorList>
    </citation>
    <scope>NUCLEOTIDE SEQUENCE [LARGE SCALE GENOMIC DNA]</scope>
    <source>
        <strain evidence="2">cv. PAL-ZL1</strain>
    </source>
</reference>
<comment type="caution">
    <text evidence="1">The sequence shown here is derived from an EMBL/GenBank/DDBJ whole genome shotgun (WGS) entry which is preliminary data.</text>
</comment>
<protein>
    <submittedName>
        <fullName evidence="1">Uncharacterized protein</fullName>
    </submittedName>
</protein>
<keyword evidence="2" id="KW-1185">Reference proteome</keyword>
<proteinExistence type="predicted"/>
<organism evidence="1 2">
    <name type="scientific">Populus alba</name>
    <name type="common">White poplar</name>
    <dbReference type="NCBI Taxonomy" id="43335"/>
    <lineage>
        <taxon>Eukaryota</taxon>
        <taxon>Viridiplantae</taxon>
        <taxon>Streptophyta</taxon>
        <taxon>Embryophyta</taxon>
        <taxon>Tracheophyta</taxon>
        <taxon>Spermatophyta</taxon>
        <taxon>Magnoliopsida</taxon>
        <taxon>eudicotyledons</taxon>
        <taxon>Gunneridae</taxon>
        <taxon>Pentapetalae</taxon>
        <taxon>rosids</taxon>
        <taxon>fabids</taxon>
        <taxon>Malpighiales</taxon>
        <taxon>Salicaceae</taxon>
        <taxon>Saliceae</taxon>
        <taxon>Populus</taxon>
    </lineage>
</organism>
<dbReference type="Proteomes" id="UP000309997">
    <property type="component" value="Unassembled WGS sequence"/>
</dbReference>
<gene>
    <name evidence="1" type="ORF">D5086_029950</name>
</gene>
<accession>A0ACC4AM31</accession>
<evidence type="ECO:0000313" key="2">
    <source>
        <dbReference type="Proteomes" id="UP000309997"/>
    </source>
</evidence>
<evidence type="ECO:0000313" key="1">
    <source>
        <dbReference type="EMBL" id="KAL3567299.1"/>
    </source>
</evidence>
<name>A0ACC4AM31_POPAL</name>
<dbReference type="EMBL" id="RCHU02000017">
    <property type="protein sequence ID" value="KAL3567299.1"/>
    <property type="molecule type" value="Genomic_DNA"/>
</dbReference>
<sequence length="102" mass="11776">MQRGEEQTYLWSAAPEDEDEAGFLGWFFLFLVTVRPPFFCGWFASVFSSSSFGFFCSFSLSRCVRSHRSLFPFRFCSASSLSVCCAFVAEKLHRWTVVECYN</sequence>